<dbReference type="OrthoDB" id="491589at2"/>
<keyword evidence="3" id="KW-1185">Reference proteome</keyword>
<dbReference type="InterPro" id="IPR045528">
    <property type="entry name" value="DO-GTPase2"/>
</dbReference>
<evidence type="ECO:0000313" key="2">
    <source>
        <dbReference type="EMBL" id="ACY97493.1"/>
    </source>
</evidence>
<dbReference type="AlphaFoldDB" id="D1ADN3"/>
<dbReference type="Proteomes" id="UP000001918">
    <property type="component" value="Chromosome"/>
</dbReference>
<dbReference type="STRING" id="471852.Tcur_1924"/>
<dbReference type="KEGG" id="tcu:Tcur_1924"/>
<dbReference type="Pfam" id="PF19993">
    <property type="entry name" value="DO-GTPase2"/>
    <property type="match status" value="1"/>
</dbReference>
<dbReference type="EMBL" id="CP001738">
    <property type="protein sequence ID" value="ACY97493.1"/>
    <property type="molecule type" value="Genomic_DNA"/>
</dbReference>
<sequence>MDISILVLGAQGAGKTVYLAGLYQQLSIANIDNVVTLETRERYARRLFNTYLHLLDVSREFPPPTPWGVESVSFNCVLTNRHGSFPLFKATYHDYTGEMLDPRHIPEDEDDEQLQRVNRLIDTADVFIVLIDGLKMLRLLQGDPLMALWLDQYLPFVLRHLAKPGPQGLRPVHFVVTKWDLLDGEFTLEEVREKLLAQHFMPGFLEHRREHDNSPVRLIPVSVTGPFARLSESGVIEKVPGQSISPCNVEVPFVAILPDMIRAALKETRSLEPSWDSAREARLAQQAGFLDQSRQLLEGPVGRLVDRIMGQTGLATRTTYAGARAWLEDLIERRRKAVGRELEHLHREHQRKQRDVETREAALELALESFEARLHSFEEKYPASLLIGGGL</sequence>
<feature type="domain" description="Double-GTPase 2" evidence="1">
    <location>
        <begin position="5"/>
        <end position="197"/>
    </location>
</feature>
<dbReference type="InterPro" id="IPR027417">
    <property type="entry name" value="P-loop_NTPase"/>
</dbReference>
<evidence type="ECO:0000313" key="3">
    <source>
        <dbReference type="Proteomes" id="UP000001918"/>
    </source>
</evidence>
<dbReference type="Gene3D" id="3.40.50.300">
    <property type="entry name" value="P-loop containing nucleotide triphosphate hydrolases"/>
    <property type="match status" value="1"/>
</dbReference>
<protein>
    <recommendedName>
        <fullName evidence="1">Double-GTPase 2 domain-containing protein</fullName>
    </recommendedName>
</protein>
<name>D1ADN3_THECD</name>
<accession>D1ADN3</accession>
<dbReference type="RefSeq" id="WP_012852277.1">
    <property type="nucleotide sequence ID" value="NC_013510.1"/>
</dbReference>
<proteinExistence type="predicted"/>
<reference evidence="2 3" key="1">
    <citation type="journal article" date="2011" name="Stand. Genomic Sci.">
        <title>Complete genome sequence of Thermomonospora curvata type strain (B9).</title>
        <authorList>
            <person name="Chertkov O."/>
            <person name="Sikorski J."/>
            <person name="Nolan M."/>
            <person name="Lapidus A."/>
            <person name="Lucas S."/>
            <person name="Del Rio T.G."/>
            <person name="Tice H."/>
            <person name="Cheng J.F."/>
            <person name="Goodwin L."/>
            <person name="Pitluck S."/>
            <person name="Liolios K."/>
            <person name="Ivanova N."/>
            <person name="Mavromatis K."/>
            <person name="Mikhailova N."/>
            <person name="Ovchinnikova G."/>
            <person name="Pati A."/>
            <person name="Chen A."/>
            <person name="Palaniappan K."/>
            <person name="Djao O.D."/>
            <person name="Land M."/>
            <person name="Hauser L."/>
            <person name="Chang Y.J."/>
            <person name="Jeffries C.D."/>
            <person name="Brettin T."/>
            <person name="Han C."/>
            <person name="Detter J.C."/>
            <person name="Rohde M."/>
            <person name="Goker M."/>
            <person name="Woyke T."/>
            <person name="Bristow J."/>
            <person name="Eisen J.A."/>
            <person name="Markowitz V."/>
            <person name="Hugenholtz P."/>
            <person name="Klenk H.P."/>
            <person name="Kyrpides N.C."/>
        </authorList>
    </citation>
    <scope>NUCLEOTIDE SEQUENCE [LARGE SCALE GENOMIC DNA]</scope>
    <source>
        <strain evidence="3">ATCC 19995 / DSM 43183 / JCM 3096 / KCTC 9072 / NBRC 15933 / NCIMB 10081 / Henssen B9</strain>
    </source>
</reference>
<dbReference type="SUPFAM" id="SSF52540">
    <property type="entry name" value="P-loop containing nucleoside triphosphate hydrolases"/>
    <property type="match status" value="1"/>
</dbReference>
<evidence type="ECO:0000259" key="1">
    <source>
        <dbReference type="Pfam" id="PF19993"/>
    </source>
</evidence>
<dbReference type="HOGENOM" id="CLU_709120_0_0_11"/>
<dbReference type="eggNOG" id="COG0699">
    <property type="taxonomic scope" value="Bacteria"/>
</dbReference>
<organism evidence="2 3">
    <name type="scientific">Thermomonospora curvata (strain ATCC 19995 / DSM 43183 / JCM 3096 / KCTC 9072 / NBRC 15933 / NCIMB 10081 / Henssen B9)</name>
    <dbReference type="NCBI Taxonomy" id="471852"/>
    <lineage>
        <taxon>Bacteria</taxon>
        <taxon>Bacillati</taxon>
        <taxon>Actinomycetota</taxon>
        <taxon>Actinomycetes</taxon>
        <taxon>Streptosporangiales</taxon>
        <taxon>Thermomonosporaceae</taxon>
        <taxon>Thermomonospora</taxon>
    </lineage>
</organism>
<gene>
    <name evidence="2" type="ordered locus">Tcur_1924</name>
</gene>